<keyword evidence="2 5" id="KW-0812">Transmembrane</keyword>
<dbReference type="CDD" id="cd17321">
    <property type="entry name" value="MFS_MMR_MDR_like"/>
    <property type="match status" value="1"/>
</dbReference>
<comment type="subcellular location">
    <subcellularLocation>
        <location evidence="1">Cell membrane</location>
        <topology evidence="1">Multi-pass membrane protein</topology>
    </subcellularLocation>
</comment>
<dbReference type="PANTHER" id="PTHR42718">
    <property type="entry name" value="MAJOR FACILITATOR SUPERFAMILY MULTIDRUG TRANSPORTER MFSC"/>
    <property type="match status" value="1"/>
</dbReference>
<keyword evidence="3 5" id="KW-1133">Transmembrane helix</keyword>
<accession>A0A9W6QLI7</accession>
<evidence type="ECO:0000256" key="1">
    <source>
        <dbReference type="ARBA" id="ARBA00004651"/>
    </source>
</evidence>
<feature type="transmembrane region" description="Helical" evidence="5">
    <location>
        <begin position="42"/>
        <end position="59"/>
    </location>
</feature>
<dbReference type="Pfam" id="PF07690">
    <property type="entry name" value="MFS_1"/>
    <property type="match status" value="1"/>
</dbReference>
<dbReference type="Proteomes" id="UP001165042">
    <property type="component" value="Unassembled WGS sequence"/>
</dbReference>
<dbReference type="SUPFAM" id="SSF103473">
    <property type="entry name" value="MFS general substrate transporter"/>
    <property type="match status" value="1"/>
</dbReference>
<feature type="transmembrane region" description="Helical" evidence="5">
    <location>
        <begin position="257"/>
        <end position="284"/>
    </location>
</feature>
<feature type="transmembrane region" description="Helical" evidence="5">
    <location>
        <begin position="290"/>
        <end position="312"/>
    </location>
</feature>
<feature type="transmembrane region" description="Helical" evidence="5">
    <location>
        <begin position="349"/>
        <end position="370"/>
    </location>
</feature>
<dbReference type="Gene3D" id="1.20.1250.20">
    <property type="entry name" value="MFS general substrate transporter like domains"/>
    <property type="match status" value="1"/>
</dbReference>
<comment type="caution">
    <text evidence="7">The sequence shown here is derived from an EMBL/GenBank/DDBJ whole genome shotgun (WGS) entry which is preliminary data.</text>
</comment>
<dbReference type="AlphaFoldDB" id="A0A9W6QLI7"/>
<evidence type="ECO:0000256" key="4">
    <source>
        <dbReference type="ARBA" id="ARBA00023136"/>
    </source>
</evidence>
<protein>
    <submittedName>
        <fullName evidence="7">MFS transporter</fullName>
    </submittedName>
</protein>
<proteinExistence type="predicted"/>
<dbReference type="Gene3D" id="1.20.1720.10">
    <property type="entry name" value="Multidrug resistance protein D"/>
    <property type="match status" value="1"/>
</dbReference>
<dbReference type="InterPro" id="IPR036259">
    <property type="entry name" value="MFS_trans_sf"/>
</dbReference>
<feature type="transmembrane region" description="Helical" evidence="5">
    <location>
        <begin position="192"/>
        <end position="213"/>
    </location>
</feature>
<evidence type="ECO:0000259" key="6">
    <source>
        <dbReference type="PROSITE" id="PS50850"/>
    </source>
</evidence>
<dbReference type="InterPro" id="IPR020846">
    <property type="entry name" value="MFS_dom"/>
</dbReference>
<keyword evidence="4 5" id="KW-0472">Membrane</keyword>
<evidence type="ECO:0000313" key="8">
    <source>
        <dbReference type="Proteomes" id="UP001165042"/>
    </source>
</evidence>
<feature type="domain" description="Major facilitator superfamily (MFS) profile" evidence="6">
    <location>
        <begin position="5"/>
        <end position="448"/>
    </location>
</feature>
<evidence type="ECO:0000256" key="5">
    <source>
        <dbReference type="SAM" id="Phobius"/>
    </source>
</evidence>
<feature type="transmembrane region" description="Helical" evidence="5">
    <location>
        <begin position="160"/>
        <end position="180"/>
    </location>
</feature>
<feature type="transmembrane region" description="Helical" evidence="5">
    <location>
        <begin position="399"/>
        <end position="415"/>
    </location>
</feature>
<organism evidence="7 8">
    <name type="scientific">Actinokineospora globicatena</name>
    <dbReference type="NCBI Taxonomy" id="103729"/>
    <lineage>
        <taxon>Bacteria</taxon>
        <taxon>Bacillati</taxon>
        <taxon>Actinomycetota</taxon>
        <taxon>Actinomycetes</taxon>
        <taxon>Pseudonocardiales</taxon>
        <taxon>Pseudonocardiaceae</taxon>
        <taxon>Actinokineospora</taxon>
    </lineage>
</organism>
<reference evidence="7" key="1">
    <citation type="submission" date="2023-02" db="EMBL/GenBank/DDBJ databases">
        <title>Actinokineospora globicatena NBRC 15670.</title>
        <authorList>
            <person name="Ichikawa N."/>
            <person name="Sato H."/>
            <person name="Tonouchi N."/>
        </authorList>
    </citation>
    <scope>NUCLEOTIDE SEQUENCE</scope>
    <source>
        <strain evidence="7">NBRC 15670</strain>
    </source>
</reference>
<feature type="transmembrane region" description="Helical" evidence="5">
    <location>
        <begin position="219"/>
        <end position="236"/>
    </location>
</feature>
<dbReference type="GO" id="GO:0022857">
    <property type="term" value="F:transmembrane transporter activity"/>
    <property type="evidence" value="ECO:0007669"/>
    <property type="project" value="InterPro"/>
</dbReference>
<feature type="transmembrane region" description="Helical" evidence="5">
    <location>
        <begin position="324"/>
        <end position="343"/>
    </location>
</feature>
<name>A0A9W6QLI7_9PSEU</name>
<feature type="transmembrane region" description="Helical" evidence="5">
    <location>
        <begin position="421"/>
        <end position="444"/>
    </location>
</feature>
<evidence type="ECO:0000256" key="3">
    <source>
        <dbReference type="ARBA" id="ARBA00022989"/>
    </source>
</evidence>
<feature type="transmembrane region" description="Helical" evidence="5">
    <location>
        <begin position="129"/>
        <end position="154"/>
    </location>
</feature>
<dbReference type="PROSITE" id="PS50850">
    <property type="entry name" value="MFS"/>
    <property type="match status" value="1"/>
</dbReference>
<dbReference type="EMBL" id="BSSD01000001">
    <property type="protein sequence ID" value="GLW90478.1"/>
    <property type="molecule type" value="Genomic_DNA"/>
</dbReference>
<evidence type="ECO:0000313" key="7">
    <source>
        <dbReference type="EMBL" id="GLW90478.1"/>
    </source>
</evidence>
<feature type="transmembrane region" description="Helical" evidence="5">
    <location>
        <begin position="71"/>
        <end position="90"/>
    </location>
</feature>
<dbReference type="PANTHER" id="PTHR42718:SF39">
    <property type="entry name" value="ACTINORHODIN TRANSPORTER-RELATED"/>
    <property type="match status" value="1"/>
</dbReference>
<dbReference type="InterPro" id="IPR011701">
    <property type="entry name" value="MFS"/>
</dbReference>
<feature type="transmembrane region" description="Helical" evidence="5">
    <location>
        <begin position="96"/>
        <end position="117"/>
    </location>
</feature>
<keyword evidence="8" id="KW-1185">Reference proteome</keyword>
<sequence length="467" mass="46934">MSWRVLVVCLAAGVTTLVDQSVLTIALPSLRESLGAGSTDVQWIVSGYSLTFGLALVPGGSLGDARGRKGLFLIGLATFVLCAVVAATGANAATVIVARLVQGAGAGLVNSQVIGTIQDVFQGVGRTRALGMYAVVAGVSGALGPALGGVLVSIAGPGAGWRWCLLLSVPCGLVTLWLAARRLPRAQVVRPGRLDSWGLVCVGALTVALMMPFITGTHVAVWVTVALGSAGTLVVLHRRRVRSGEVPLVHPALTRSAPYVLGTAIAMAQFGSAMAASLVLVLFLQSGLGMSALTAAAVTVPSAVAMIAASAVAWRVARRIGAHAVTLGTGLGIIALLAGALAAASVPLVALPVVLALLQLFWGVANGLALSPNQARVLHEAPAEAAGVAGGILQMSQRVAAAVCLTAVSGVYLRAGAPRDAFIQATLVCAALLAFALVACVILARPHRTAPAPVSRDGCGCGDQAPV</sequence>
<gene>
    <name evidence="7" type="ORF">Aglo03_12940</name>
</gene>
<dbReference type="GO" id="GO:0005886">
    <property type="term" value="C:plasma membrane"/>
    <property type="evidence" value="ECO:0007669"/>
    <property type="project" value="UniProtKB-SubCell"/>
</dbReference>
<evidence type="ECO:0000256" key="2">
    <source>
        <dbReference type="ARBA" id="ARBA00022692"/>
    </source>
</evidence>